<dbReference type="InterPro" id="IPR046714">
    <property type="entry name" value="DUF6787"/>
</dbReference>
<evidence type="ECO:0000313" key="4">
    <source>
        <dbReference type="Proteomes" id="UP001597460"/>
    </source>
</evidence>
<comment type="caution">
    <text evidence="3">The sequence shown here is derived from an EMBL/GenBank/DDBJ whole genome shotgun (WGS) entry which is preliminary data.</text>
</comment>
<accession>A0ABW5JES8</accession>
<dbReference type="EMBL" id="JBHULI010000002">
    <property type="protein sequence ID" value="MFD2531254.1"/>
    <property type="molecule type" value="Genomic_DNA"/>
</dbReference>
<feature type="domain" description="DUF6787" evidence="2">
    <location>
        <begin position="21"/>
        <end position="96"/>
    </location>
</feature>
<evidence type="ECO:0000256" key="1">
    <source>
        <dbReference type="SAM" id="Phobius"/>
    </source>
</evidence>
<protein>
    <submittedName>
        <fullName evidence="3">DUF6787 family protein</fullName>
    </submittedName>
</protein>
<reference evidence="4" key="1">
    <citation type="journal article" date="2019" name="Int. J. Syst. Evol. Microbiol.">
        <title>The Global Catalogue of Microorganisms (GCM) 10K type strain sequencing project: providing services to taxonomists for standard genome sequencing and annotation.</title>
        <authorList>
            <consortium name="The Broad Institute Genomics Platform"/>
            <consortium name="The Broad Institute Genome Sequencing Center for Infectious Disease"/>
            <person name="Wu L."/>
            <person name="Ma J."/>
        </authorList>
    </citation>
    <scope>NUCLEOTIDE SEQUENCE [LARGE SCALE GENOMIC DNA]</scope>
    <source>
        <strain evidence="4">KCTC 52042</strain>
    </source>
</reference>
<feature type="transmembrane region" description="Helical" evidence="1">
    <location>
        <begin position="57"/>
        <end position="85"/>
    </location>
</feature>
<evidence type="ECO:0000259" key="2">
    <source>
        <dbReference type="Pfam" id="PF20584"/>
    </source>
</evidence>
<name>A0ABW5JES8_9BACT</name>
<organism evidence="3 4">
    <name type="scientific">Gracilimonas halophila</name>
    <dbReference type="NCBI Taxonomy" id="1834464"/>
    <lineage>
        <taxon>Bacteria</taxon>
        <taxon>Pseudomonadati</taxon>
        <taxon>Balneolota</taxon>
        <taxon>Balneolia</taxon>
        <taxon>Balneolales</taxon>
        <taxon>Balneolaceae</taxon>
        <taxon>Gracilimonas</taxon>
    </lineage>
</organism>
<keyword evidence="1" id="KW-0812">Transmembrane</keyword>
<keyword evidence="1" id="KW-0472">Membrane</keyword>
<dbReference type="Pfam" id="PF20584">
    <property type="entry name" value="DUF6787"/>
    <property type="match status" value="1"/>
</dbReference>
<dbReference type="Proteomes" id="UP001597460">
    <property type="component" value="Unassembled WGS sequence"/>
</dbReference>
<gene>
    <name evidence="3" type="ORF">ACFSVN_02205</name>
</gene>
<feature type="transmembrane region" description="Helical" evidence="1">
    <location>
        <begin position="20"/>
        <end position="45"/>
    </location>
</feature>
<proteinExistence type="predicted"/>
<keyword evidence="4" id="KW-1185">Reference proteome</keyword>
<keyword evidence="1" id="KW-1133">Transmembrane helix</keyword>
<dbReference type="RefSeq" id="WP_390297951.1">
    <property type="nucleotide sequence ID" value="NZ_JBHULI010000002.1"/>
</dbReference>
<evidence type="ECO:0000313" key="3">
    <source>
        <dbReference type="EMBL" id="MFD2531254.1"/>
    </source>
</evidence>
<sequence length="102" mass="11932">MHLLDKLKARWEIESNGQIVVIMIVFAITGFSSLFARRLIFPLIGVESADPFWYKTIMWLLTIFPVYNILLLTYAALFGQFHFFWKFFKKMMSRFIPGSSGA</sequence>